<dbReference type="OrthoDB" id="484469at2"/>
<comment type="caution">
    <text evidence="2">The sequence shown here is derived from an EMBL/GenBank/DDBJ whole genome shotgun (WGS) entry which is preliminary data.</text>
</comment>
<evidence type="ECO:0000313" key="2">
    <source>
        <dbReference type="EMBL" id="KIE10903.1"/>
    </source>
</evidence>
<gene>
    <name evidence="2" type="ORF">DA73_0220860</name>
    <name evidence="1" type="ORF">DA73_0400016685</name>
</gene>
<dbReference type="Proteomes" id="UP000029738">
    <property type="component" value="Unassembled WGS sequence"/>
</dbReference>
<reference evidence="2" key="1">
    <citation type="journal article" date="2015" name="Genome Announc.">
        <title>Draft Genome Sequence of Tolypothrix boutellei Strain VB521301.</title>
        <authorList>
            <person name="Chandrababunaidu M.M."/>
            <person name="Singh D."/>
            <person name="Sen D."/>
            <person name="Bhan S."/>
            <person name="Das S."/>
            <person name="Gupta A."/>
            <person name="Adhikary S.P."/>
            <person name="Tripathy S."/>
        </authorList>
    </citation>
    <scope>NUCLEOTIDE SEQUENCE</scope>
    <source>
        <strain evidence="2">VB521301</strain>
    </source>
</reference>
<evidence type="ECO:0000313" key="1">
    <source>
        <dbReference type="EMBL" id="KAF3886940.1"/>
    </source>
</evidence>
<name>A0A0C1R537_9CYAN</name>
<organism evidence="2">
    <name type="scientific">Tolypothrix bouteillei VB521301</name>
    <dbReference type="NCBI Taxonomy" id="1479485"/>
    <lineage>
        <taxon>Bacteria</taxon>
        <taxon>Bacillati</taxon>
        <taxon>Cyanobacteriota</taxon>
        <taxon>Cyanophyceae</taxon>
        <taxon>Nostocales</taxon>
        <taxon>Tolypothrichaceae</taxon>
        <taxon>Tolypothrix</taxon>
    </lineage>
</organism>
<evidence type="ECO:0000313" key="3">
    <source>
        <dbReference type="Proteomes" id="UP000029738"/>
    </source>
</evidence>
<dbReference type="RefSeq" id="WP_038072749.1">
    <property type="nucleotide sequence ID" value="NZ_JHEG04000001.1"/>
</dbReference>
<dbReference type="EMBL" id="JHEG02000048">
    <property type="protein sequence ID" value="KIE10903.1"/>
    <property type="molecule type" value="Genomic_DNA"/>
</dbReference>
<proteinExistence type="predicted"/>
<accession>A0A0C1R537</accession>
<dbReference type="AlphaFoldDB" id="A0A0C1R537"/>
<sequence>MKVTVRDIEIFQNIEPEELRNYLQTHGWHEDGSFMNNATIWLKQELERGEFEILLPSRKNLGDYATRISEATETLALVENRSQLEIINELITTVPNTLIQGIIMQIEQPLVDKLSGEIILLGVVINKLRKIKTKLNDHSYILALKAYQDRLPILCRGDLIKENNTFTLKNPHDFTLDNQIIDT</sequence>
<dbReference type="STRING" id="1479485.DA73_0220860"/>
<dbReference type="EMBL" id="JHEG04000001">
    <property type="protein sequence ID" value="KAF3886940.1"/>
    <property type="molecule type" value="Genomic_DNA"/>
</dbReference>
<protein>
    <submittedName>
        <fullName evidence="2">Uncharacterized protein</fullName>
    </submittedName>
</protein>
<reference evidence="1" key="2">
    <citation type="submission" date="2019-11" db="EMBL/GenBank/DDBJ databases">
        <title>Improved Assembly of Tolypothrix boutellei genome.</title>
        <authorList>
            <person name="Sarangi A.N."/>
            <person name="Mukherjee M."/>
            <person name="Ghosh S."/>
            <person name="Singh D."/>
            <person name="Das A."/>
            <person name="Kant S."/>
            <person name="Prusty A."/>
            <person name="Tripathy S."/>
        </authorList>
    </citation>
    <scope>NUCLEOTIDE SEQUENCE</scope>
    <source>
        <strain evidence="1">VB521301</strain>
    </source>
</reference>
<keyword evidence="3" id="KW-1185">Reference proteome</keyword>